<dbReference type="Pfam" id="PF17906">
    <property type="entry name" value="HTH_48"/>
    <property type="match status" value="1"/>
</dbReference>
<evidence type="ECO:0000313" key="4">
    <source>
        <dbReference type="Proteomes" id="UP000499080"/>
    </source>
</evidence>
<dbReference type="PANTHER" id="PTHR46060">
    <property type="entry name" value="MARINER MOS1 TRANSPOSASE-LIKE PROTEIN"/>
    <property type="match status" value="1"/>
</dbReference>
<reference evidence="3 4" key="1">
    <citation type="journal article" date="2019" name="Sci. Rep.">
        <title>Orb-weaving spider Araneus ventricosus genome elucidates the spidroin gene catalogue.</title>
        <authorList>
            <person name="Kono N."/>
            <person name="Nakamura H."/>
            <person name="Ohtoshi R."/>
            <person name="Moran D.A.P."/>
            <person name="Shinohara A."/>
            <person name="Yoshida Y."/>
            <person name="Fujiwara M."/>
            <person name="Mori M."/>
            <person name="Tomita M."/>
            <person name="Arakawa K."/>
        </authorList>
    </citation>
    <scope>NUCLEOTIDE SEQUENCE [LARGE SCALE GENOMIC DNA]</scope>
</reference>
<name>A0A4Y2EZI9_ARAVE</name>
<protein>
    <recommendedName>
        <fullName evidence="2">Mos1 transposase HTH domain-containing protein</fullName>
    </recommendedName>
</protein>
<dbReference type="Gene3D" id="1.10.10.1450">
    <property type="match status" value="1"/>
</dbReference>
<gene>
    <name evidence="3" type="ORF">AVEN_54827_1</name>
</gene>
<evidence type="ECO:0000256" key="1">
    <source>
        <dbReference type="SAM" id="MobiDB-lite"/>
    </source>
</evidence>
<accession>A0A4Y2EZI9</accession>
<dbReference type="EMBL" id="BGPR01000739">
    <property type="protein sequence ID" value="GBM33699.1"/>
    <property type="molecule type" value="Genomic_DNA"/>
</dbReference>
<dbReference type="Gene3D" id="3.30.420.10">
    <property type="entry name" value="Ribonuclease H-like superfamily/Ribonuclease H"/>
    <property type="match status" value="1"/>
</dbReference>
<dbReference type="InterPro" id="IPR041426">
    <property type="entry name" value="Mos1_HTH"/>
</dbReference>
<dbReference type="AlphaFoldDB" id="A0A4Y2EZI9"/>
<dbReference type="GO" id="GO:0003676">
    <property type="term" value="F:nucleic acid binding"/>
    <property type="evidence" value="ECO:0007669"/>
    <property type="project" value="InterPro"/>
</dbReference>
<dbReference type="Proteomes" id="UP000499080">
    <property type="component" value="Unassembled WGS sequence"/>
</dbReference>
<sequence length="204" mass="23032">MSHARRPVSPPDLNPCDLFLWGHLKDTVYRKNPTTIADLVQPVCDKCELILIKTLEVIAANFVLRLGHVVAEDGEHFENIVTLGKSADQSHAMLQQVYGDDTVTLKTLYTWFKKLIGGHEDEHGSGRSITADNTRRHSTAKRFLPQRGVTELSHPSPYSPDLSLPHFFPFPKHKVVLKGRRFTEIMDIEAAVTRDLKAVPVKEF</sequence>
<keyword evidence="4" id="KW-1185">Reference proteome</keyword>
<dbReference type="PANTHER" id="PTHR46060:SF3">
    <property type="entry name" value="PROTEIN GVQW3"/>
    <property type="match status" value="1"/>
</dbReference>
<feature type="region of interest" description="Disordered" evidence="1">
    <location>
        <begin position="121"/>
        <end position="156"/>
    </location>
</feature>
<dbReference type="OrthoDB" id="6566579at2759"/>
<feature type="domain" description="Mos1 transposase HTH" evidence="2">
    <location>
        <begin position="83"/>
        <end position="115"/>
    </location>
</feature>
<organism evidence="3 4">
    <name type="scientific">Araneus ventricosus</name>
    <name type="common">Orbweaver spider</name>
    <name type="synonym">Epeira ventricosa</name>
    <dbReference type="NCBI Taxonomy" id="182803"/>
    <lineage>
        <taxon>Eukaryota</taxon>
        <taxon>Metazoa</taxon>
        <taxon>Ecdysozoa</taxon>
        <taxon>Arthropoda</taxon>
        <taxon>Chelicerata</taxon>
        <taxon>Arachnida</taxon>
        <taxon>Araneae</taxon>
        <taxon>Araneomorphae</taxon>
        <taxon>Entelegynae</taxon>
        <taxon>Araneoidea</taxon>
        <taxon>Araneidae</taxon>
        <taxon>Araneus</taxon>
    </lineage>
</organism>
<dbReference type="InterPro" id="IPR052709">
    <property type="entry name" value="Transposase-MT_Hybrid"/>
</dbReference>
<proteinExistence type="predicted"/>
<evidence type="ECO:0000313" key="3">
    <source>
        <dbReference type="EMBL" id="GBM33699.1"/>
    </source>
</evidence>
<comment type="caution">
    <text evidence="3">The sequence shown here is derived from an EMBL/GenBank/DDBJ whole genome shotgun (WGS) entry which is preliminary data.</text>
</comment>
<evidence type="ECO:0000259" key="2">
    <source>
        <dbReference type="Pfam" id="PF17906"/>
    </source>
</evidence>
<dbReference type="InterPro" id="IPR036397">
    <property type="entry name" value="RNaseH_sf"/>
</dbReference>